<reference evidence="1" key="1">
    <citation type="submission" date="2016-03" db="EMBL/GenBank/DDBJ databases">
        <authorList>
            <person name="Ploux O."/>
        </authorList>
    </citation>
    <scope>NUCLEOTIDE SEQUENCE</scope>
    <source>
        <strain evidence="1">PCC 8927</strain>
    </source>
</reference>
<dbReference type="AlphaFoldDB" id="A0A1J1JMX5"/>
<accession>A0A1J1JMX5</accession>
<organism evidence="1">
    <name type="scientific">Planktothrix serta PCC 8927</name>
    <dbReference type="NCBI Taxonomy" id="671068"/>
    <lineage>
        <taxon>Bacteria</taxon>
        <taxon>Bacillati</taxon>
        <taxon>Cyanobacteriota</taxon>
        <taxon>Cyanophyceae</taxon>
        <taxon>Oscillatoriophycideae</taxon>
        <taxon>Oscillatoriales</taxon>
        <taxon>Microcoleaceae</taxon>
        <taxon>Planktothrix</taxon>
    </lineage>
</organism>
<dbReference type="EMBL" id="LT546031">
    <property type="protein sequence ID" value="CZT62781.1"/>
    <property type="molecule type" value="Genomic_DNA"/>
</dbReference>
<evidence type="ECO:0000313" key="1">
    <source>
        <dbReference type="EMBL" id="CZT62781.1"/>
    </source>
</evidence>
<reference evidence="2 3" key="3">
    <citation type="submission" date="2019-10" db="EMBL/GenBank/DDBJ databases">
        <authorList>
            <consortium name="Genoscope - CEA"/>
            <person name="William W."/>
        </authorList>
    </citation>
    <scope>NUCLEOTIDE SEQUENCE [LARGE SCALE GENOMIC DNA]</scope>
    <source>
        <strain evidence="2">BBR_PRJEB10992</strain>
    </source>
</reference>
<keyword evidence="3" id="KW-1185">Reference proteome</keyword>
<dbReference type="EMBL" id="CZCU02000013">
    <property type="protein sequence ID" value="VXD10542.1"/>
    <property type="molecule type" value="Genomic_DNA"/>
</dbReference>
<protein>
    <submittedName>
        <fullName evidence="1">Uncharacterized protein</fullName>
    </submittedName>
</protein>
<gene>
    <name evidence="1" type="ORF">PL8927_110034</name>
</gene>
<sequence>MAIYKNKLILNNLFSFVLLKDYEINGYTSGQILVGWGCN</sequence>
<dbReference type="Proteomes" id="UP000184550">
    <property type="component" value="Unassembled WGS sequence"/>
</dbReference>
<reference evidence="1" key="2">
    <citation type="submission" date="2017-05" db="EMBL/GenBank/DDBJ databases">
        <title>Hassallidin in the filamentous cyanobacterium Planktothrix serta PCC 8927.</title>
        <authorList>
            <person name="Gugger M."/>
            <person name="Pancrace C."/>
        </authorList>
    </citation>
    <scope>NUCLEOTIDE SEQUENCE</scope>
    <source>
        <strain evidence="1">PCC 8927</strain>
    </source>
</reference>
<proteinExistence type="predicted"/>
<evidence type="ECO:0000313" key="2">
    <source>
        <dbReference type="EMBL" id="VXD10542.1"/>
    </source>
</evidence>
<evidence type="ECO:0000313" key="3">
    <source>
        <dbReference type="Proteomes" id="UP000184550"/>
    </source>
</evidence>
<name>A0A1J1JMX5_9CYAN</name>